<feature type="transmembrane region" description="Helical" evidence="2">
    <location>
        <begin position="648"/>
        <end position="665"/>
    </location>
</feature>
<evidence type="ECO:0000259" key="4">
    <source>
        <dbReference type="Pfam" id="PF23317"/>
    </source>
</evidence>
<dbReference type="AlphaFoldDB" id="A0A286U9Q1"/>
<evidence type="ECO:0000256" key="2">
    <source>
        <dbReference type="SAM" id="Phobius"/>
    </source>
</evidence>
<keyword evidence="5" id="KW-0675">Receptor</keyword>
<evidence type="ECO:0000313" key="6">
    <source>
        <dbReference type="Proteomes" id="UP000217199"/>
    </source>
</evidence>
<accession>A0A286U9Q1</accession>
<dbReference type="OrthoDB" id="2373987at2759"/>
<evidence type="ECO:0000256" key="1">
    <source>
        <dbReference type="SAM" id="MobiDB-lite"/>
    </source>
</evidence>
<dbReference type="Gene3D" id="1.20.930.20">
    <property type="entry name" value="Adaptor protein Cbl, N-terminal domain"/>
    <property type="match status" value="1"/>
</dbReference>
<proteinExistence type="predicted"/>
<dbReference type="Pfam" id="PF23190">
    <property type="entry name" value="LHD_TRPY1"/>
    <property type="match status" value="1"/>
</dbReference>
<feature type="transmembrane region" description="Helical" evidence="2">
    <location>
        <begin position="615"/>
        <end position="636"/>
    </location>
</feature>
<feature type="domain" description="Calcium channel YVC1-like C-terminal transmembrane" evidence="4">
    <location>
        <begin position="626"/>
        <end position="882"/>
    </location>
</feature>
<dbReference type="InterPro" id="IPR059179">
    <property type="entry name" value="MLKL-like_MCAfunc"/>
</dbReference>
<sequence length="1116" mass="125609">MSSQHLKKDSPKFYIWRKGIQKLSLRVLRSEPLNKEDEMTKDMNTSNVTLDLEIESENKETMADCNCQNKSLSSSLEEKDSMAVAPKQSLSSSSISIQVREEDEFDCSQISSMTDSELAQVNSRDLFTCLCEENEGQPHSNTNVTEATTSDPKAKGNEQLQINESSGQGNQSQSERRLSTVRPGKSKSTKLKIPSEAGKKSWIALYDKKEVEKQPRKLVAPKKCWMSNVVNYRAAPEHQERYIRTRDRIREIAQQVLGYGASATYDTLEVGTSVLQFTPIAALSSVTQTLLIIWDALELVESNKLDCLFLTERCADILLIVKQEIKEAGDNIEKDLEFPLIRLNESFYSVRNLLQGHSGRSFFTRYLRRKEIQDDLERCNDMLSNALELLLSNPTGGHDDLSEIPVFPLICHLKKDVIENIDTALSWEQLTASDINFAIVRPLVMRYAKLKNMAVVYACLVVRSHFIEASDSDLAYSNVMVSRAMMCEILAMKLVRTFANDKLELAAVLSTSWNPLTGAPREVVTDVQAAIGGDEKDLDDPTSALEMAIATKAKAFLATTVVQSIVNDIYAGKIVFSTVSNRALLADNYKPRAIEVYDSRKAPFLDHYRLRVPKYGAILEFLNFVLLMLTFCLCLSNQDFTTIGKWELLFIIFAFAFLLEEYAQAREHGWGIYMASMWNVFDSSFLIIFLTYFILRVKGLYQGNLYNSELAFDILACGACILFPRLAFFAIKNNVVILALRGMVVEFAFFMVVAAVCFSGLLFTLWSLADRNQWPLKKIMWLMVQIWFGNTYLSFSQAESFHKIFGPILMTTFAALSNTLLLTILISILSNTFARINENANQEYLFQFTISTIEGVKLDALFSYQPPFNLLAYMLLLPLSWVLSPVPCTQKLGNSGKDAANAIYNSLPRNLKSMPLVEALVGAHAHTLYDAIFDIELTDEQEHELFEEIENDETPALRSLASCESFRRRQTDGVRTRTPSRQRPLLSEPGSPDMAPSPTRRKPKESLQTNNDGKGFNFSTLKAPSPLARLFAVPRMAASTSDGQLTSPVAEEALAGVKKLETVLEGIRDLPVSRLKDDIKDLQDRQARIETLLLTLTRGMRNETSHSSSSRHNSTF</sequence>
<dbReference type="InterPro" id="IPR036537">
    <property type="entry name" value="Adaptor_Cbl_N_dom_sf"/>
</dbReference>
<keyword evidence="2" id="KW-0472">Membrane</keyword>
<feature type="transmembrane region" description="Helical" evidence="2">
    <location>
        <begin position="779"/>
        <end position="798"/>
    </location>
</feature>
<feature type="compositionally biased region" description="Low complexity" evidence="1">
    <location>
        <begin position="161"/>
        <end position="173"/>
    </location>
</feature>
<name>A0A286U9Q1_9AGAM</name>
<feature type="compositionally biased region" description="Polar residues" evidence="1">
    <location>
        <begin position="137"/>
        <end position="151"/>
    </location>
</feature>
<feature type="region of interest" description="Disordered" evidence="1">
    <location>
        <begin position="134"/>
        <end position="193"/>
    </location>
</feature>
<feature type="transmembrane region" description="Helical" evidence="2">
    <location>
        <begin position="743"/>
        <end position="767"/>
    </location>
</feature>
<protein>
    <submittedName>
        <fullName evidence="5">Receptor-activated Ca2+-permeable cation channel</fullName>
    </submittedName>
</protein>
<dbReference type="STRING" id="2282107.A0A286U9Q1"/>
<feature type="region of interest" description="Disordered" evidence="1">
    <location>
        <begin position="968"/>
        <end position="1018"/>
    </location>
</feature>
<comment type="caution">
    <text evidence="5">The sequence shown here is derived from an EMBL/GenBank/DDBJ whole genome shotgun (WGS) entry which is preliminary data.</text>
</comment>
<dbReference type="InterPro" id="IPR056337">
    <property type="entry name" value="LHD_YVC1"/>
</dbReference>
<dbReference type="PANTHER" id="PTHR35859">
    <property type="entry name" value="NONSELECTIVE CATION CHANNEL PROTEIN"/>
    <property type="match status" value="1"/>
</dbReference>
<feature type="transmembrane region" description="Helical" evidence="2">
    <location>
        <begin position="804"/>
        <end position="829"/>
    </location>
</feature>
<feature type="compositionally biased region" description="Polar residues" evidence="1">
    <location>
        <begin position="1006"/>
        <end position="1018"/>
    </location>
</feature>
<dbReference type="Pfam" id="PF23317">
    <property type="entry name" value="YVC1_C"/>
    <property type="match status" value="1"/>
</dbReference>
<keyword evidence="2" id="KW-0812">Transmembrane</keyword>
<dbReference type="EMBL" id="NBII01000008">
    <property type="protein sequence ID" value="PAV16295.1"/>
    <property type="molecule type" value="Genomic_DNA"/>
</dbReference>
<dbReference type="PANTHER" id="PTHR35859:SF6">
    <property type="entry name" value="ION TRANSPORT DOMAIN-CONTAINING PROTEIN"/>
    <property type="match status" value="1"/>
</dbReference>
<keyword evidence="6" id="KW-1185">Reference proteome</keyword>
<dbReference type="GO" id="GO:0007166">
    <property type="term" value="P:cell surface receptor signaling pathway"/>
    <property type="evidence" value="ECO:0007669"/>
    <property type="project" value="InterPro"/>
</dbReference>
<dbReference type="InParanoid" id="A0A286U9Q1"/>
<dbReference type="InterPro" id="IPR056336">
    <property type="entry name" value="YVC1_C"/>
</dbReference>
<gene>
    <name evidence="5" type="ORF">PNOK_0791500</name>
</gene>
<dbReference type="InterPro" id="IPR052971">
    <property type="entry name" value="TRP_calcium_channel"/>
</dbReference>
<feature type="transmembrane region" description="Helical" evidence="2">
    <location>
        <begin position="710"/>
        <end position="731"/>
    </location>
</feature>
<feature type="domain" description="YVC1 N-terminal linker helical" evidence="3">
    <location>
        <begin position="407"/>
        <end position="580"/>
    </location>
</feature>
<reference evidence="5 6" key="1">
    <citation type="journal article" date="2017" name="Mol. Ecol.">
        <title>Comparative and population genomic landscape of Phellinus noxius: A hypervariable fungus causing root rot in trees.</title>
        <authorList>
            <person name="Chung C.L."/>
            <person name="Lee T.J."/>
            <person name="Akiba M."/>
            <person name="Lee H.H."/>
            <person name="Kuo T.H."/>
            <person name="Liu D."/>
            <person name="Ke H.M."/>
            <person name="Yokoi T."/>
            <person name="Roa M.B."/>
            <person name="Lu M.J."/>
            <person name="Chang Y.Y."/>
            <person name="Ann P.J."/>
            <person name="Tsai J.N."/>
            <person name="Chen C.Y."/>
            <person name="Tzean S.S."/>
            <person name="Ota Y."/>
            <person name="Hattori T."/>
            <person name="Sahashi N."/>
            <person name="Liou R.F."/>
            <person name="Kikuchi T."/>
            <person name="Tsai I.J."/>
        </authorList>
    </citation>
    <scope>NUCLEOTIDE SEQUENCE [LARGE SCALE GENOMIC DNA]</scope>
    <source>
        <strain evidence="5 6">FFPRI411160</strain>
    </source>
</reference>
<feature type="transmembrane region" description="Helical" evidence="2">
    <location>
        <begin position="671"/>
        <end position="695"/>
    </location>
</feature>
<keyword evidence="2" id="KW-1133">Transmembrane helix</keyword>
<organism evidence="5 6">
    <name type="scientific">Pyrrhoderma noxium</name>
    <dbReference type="NCBI Taxonomy" id="2282107"/>
    <lineage>
        <taxon>Eukaryota</taxon>
        <taxon>Fungi</taxon>
        <taxon>Dikarya</taxon>
        <taxon>Basidiomycota</taxon>
        <taxon>Agaricomycotina</taxon>
        <taxon>Agaricomycetes</taxon>
        <taxon>Hymenochaetales</taxon>
        <taxon>Hymenochaetaceae</taxon>
        <taxon>Pyrrhoderma</taxon>
    </lineage>
</organism>
<evidence type="ECO:0000259" key="3">
    <source>
        <dbReference type="Pfam" id="PF23190"/>
    </source>
</evidence>
<evidence type="ECO:0000313" key="5">
    <source>
        <dbReference type="EMBL" id="PAV16295.1"/>
    </source>
</evidence>
<dbReference type="CDD" id="cd21037">
    <property type="entry name" value="MLKL_NTD"/>
    <property type="match status" value="1"/>
</dbReference>
<dbReference type="Proteomes" id="UP000217199">
    <property type="component" value="Unassembled WGS sequence"/>
</dbReference>